<dbReference type="eggNOG" id="ENOG5033NWI">
    <property type="taxonomic scope" value="Bacteria"/>
</dbReference>
<evidence type="ECO:0000313" key="3">
    <source>
        <dbReference type="Proteomes" id="UP000000370"/>
    </source>
</evidence>
<dbReference type="EMBL" id="CP000885">
    <property type="protein sequence ID" value="ABX44108.1"/>
    <property type="molecule type" value="Genomic_DNA"/>
</dbReference>
<evidence type="ECO:0000256" key="1">
    <source>
        <dbReference type="SAM" id="Phobius"/>
    </source>
</evidence>
<feature type="transmembrane region" description="Helical" evidence="1">
    <location>
        <begin position="183"/>
        <end position="207"/>
    </location>
</feature>
<accession>A9KKB7</accession>
<dbReference type="RefSeq" id="WP_012201756.1">
    <property type="nucleotide sequence ID" value="NC_010001.1"/>
</dbReference>
<proteinExistence type="predicted"/>
<keyword evidence="3" id="KW-1185">Reference proteome</keyword>
<dbReference type="Proteomes" id="UP000000370">
    <property type="component" value="Chromosome"/>
</dbReference>
<keyword evidence="1" id="KW-0472">Membrane</keyword>
<dbReference type="KEGG" id="cpy:Cphy_3761"/>
<feature type="transmembrane region" description="Helical" evidence="1">
    <location>
        <begin position="16"/>
        <end position="39"/>
    </location>
</feature>
<dbReference type="OrthoDB" id="1956953at2"/>
<reference evidence="3" key="1">
    <citation type="submission" date="2007-11" db="EMBL/GenBank/DDBJ databases">
        <title>Complete genome sequence of Clostridium phytofermentans ISDg.</title>
        <authorList>
            <person name="Leschine S.B."/>
            <person name="Warnick T.A."/>
            <person name="Blanchard J.L."/>
            <person name="Schnell D.J."/>
            <person name="Petit E.L."/>
            <person name="LaTouf W.G."/>
            <person name="Copeland A."/>
            <person name="Lucas S."/>
            <person name="Lapidus A."/>
            <person name="Barry K."/>
            <person name="Glavina del Rio T."/>
            <person name="Dalin E."/>
            <person name="Tice H."/>
            <person name="Pitluck S."/>
            <person name="Kiss H."/>
            <person name="Brettin T."/>
            <person name="Bruce D."/>
            <person name="Detter J.C."/>
            <person name="Han C."/>
            <person name="Kuske C."/>
            <person name="Schmutz J."/>
            <person name="Larimer F."/>
            <person name="Land M."/>
            <person name="Hauser L."/>
            <person name="Kyrpides N."/>
            <person name="Kim E.A."/>
            <person name="Richardson P."/>
        </authorList>
    </citation>
    <scope>NUCLEOTIDE SEQUENCE [LARGE SCALE GENOMIC DNA]</scope>
    <source>
        <strain evidence="3">ATCC 700394 / DSM 18823 / ISDg</strain>
    </source>
</reference>
<organism evidence="2 3">
    <name type="scientific">Lachnoclostridium phytofermentans (strain ATCC 700394 / DSM 18823 / ISDg)</name>
    <name type="common">Clostridium phytofermentans</name>
    <dbReference type="NCBI Taxonomy" id="357809"/>
    <lineage>
        <taxon>Bacteria</taxon>
        <taxon>Bacillati</taxon>
        <taxon>Bacillota</taxon>
        <taxon>Clostridia</taxon>
        <taxon>Lachnospirales</taxon>
        <taxon>Lachnospiraceae</taxon>
    </lineage>
</organism>
<sequence length="354" mass="40508">MVEELRYRFRNYNLKWIAISVIVASVLLIASKFGIIAILKGPLELSGKWNPEELEGKYVTIDVDWVMGTFAEETSTNTKTNVTTTTSLCYLGDYYDEASQYEVIYGIKVSNANKDGLERIMNEIYSGTYPSKTHKITGTFKKMDGKILQYYNETLDEEFNVAPENVIPYAIFDEEVNGMDITLVYILTAGAAIMFIVAIIGLIKLLAGNPEKYIKKFLDSNNKVSLSQLELEFSKGNLIGKKIIAGRKYTFYQSGAYMHVVDHTEFVWAYYFSRSGKYSQSLVRTFNINKKKLEINANSADSHALLQYYQETQPQMMVGYDKDLEKCYNKDFETFLGYCYNDAKAKQDADDLYF</sequence>
<dbReference type="Pfam" id="PF20456">
    <property type="entry name" value="DUF6709"/>
    <property type="match status" value="1"/>
</dbReference>
<evidence type="ECO:0000313" key="2">
    <source>
        <dbReference type="EMBL" id="ABX44108.1"/>
    </source>
</evidence>
<name>A9KKB7_LACP7</name>
<dbReference type="AlphaFoldDB" id="A9KKB7"/>
<dbReference type="HOGENOM" id="CLU_062183_0_0_9"/>
<keyword evidence="1" id="KW-1133">Transmembrane helix</keyword>
<gene>
    <name evidence="2" type="ordered locus">Cphy_3761</name>
</gene>
<dbReference type="InterPro" id="IPR046555">
    <property type="entry name" value="DUF6709"/>
</dbReference>
<keyword evidence="1" id="KW-0812">Transmembrane</keyword>
<protein>
    <submittedName>
        <fullName evidence="2">Uncharacterized protein</fullName>
    </submittedName>
</protein>